<feature type="non-terminal residue" evidence="1">
    <location>
        <position position="180"/>
    </location>
</feature>
<keyword evidence="2" id="KW-1185">Reference proteome</keyword>
<comment type="caution">
    <text evidence="1">The sequence shown here is derived from an EMBL/GenBank/DDBJ whole genome shotgun (WGS) entry which is preliminary data.</text>
</comment>
<name>A0ABS7CKZ6_9BACL</name>
<evidence type="ECO:0000313" key="2">
    <source>
        <dbReference type="Proteomes" id="UP001519887"/>
    </source>
</evidence>
<accession>A0ABS7CKZ6</accession>
<reference evidence="1 2" key="1">
    <citation type="submission" date="2021-07" db="EMBL/GenBank/DDBJ databases">
        <title>Paenibacillus radiodurans sp. nov., isolated from the southeastern edge of Tengger Desert.</title>
        <authorList>
            <person name="Zhang G."/>
        </authorList>
    </citation>
    <scope>NUCLEOTIDE SEQUENCE [LARGE SCALE GENOMIC DNA]</scope>
    <source>
        <strain evidence="1 2">CCM 7311</strain>
    </source>
</reference>
<feature type="non-terminal residue" evidence="1">
    <location>
        <position position="1"/>
    </location>
</feature>
<proteinExistence type="predicted"/>
<protein>
    <submittedName>
        <fullName evidence="1">Uncharacterized protein</fullName>
    </submittedName>
</protein>
<gene>
    <name evidence="1" type="ORF">K0U00_46655</name>
</gene>
<organism evidence="1 2">
    <name type="scientific">Paenibacillus sepulcri</name>
    <dbReference type="NCBI Taxonomy" id="359917"/>
    <lineage>
        <taxon>Bacteria</taxon>
        <taxon>Bacillati</taxon>
        <taxon>Bacillota</taxon>
        <taxon>Bacilli</taxon>
        <taxon>Bacillales</taxon>
        <taxon>Paenibacillaceae</taxon>
        <taxon>Paenibacillus</taxon>
    </lineage>
</organism>
<dbReference type="EMBL" id="JAHZIK010003062">
    <property type="protein sequence ID" value="MBW7461564.1"/>
    <property type="molecule type" value="Genomic_DNA"/>
</dbReference>
<dbReference type="Proteomes" id="UP001519887">
    <property type="component" value="Unassembled WGS sequence"/>
</dbReference>
<evidence type="ECO:0000313" key="1">
    <source>
        <dbReference type="EMBL" id="MBW7461564.1"/>
    </source>
</evidence>
<sequence>RAAVKVLLFKNTVNGSYTERVDILEEAAVYLKESLEWYRKLTDLTGKTYLYANSMQTPHRKIPVPNGQKYKHWTDCLPVYEDEFNHFAARVNDLKAGKLPMKVTSEETIEPYRQAAFTLLSPYAETYTVQKNSCLFTDGDVFAQSCAEELGGLTGIRFSREEAAKKGIAVEFEINVPARV</sequence>